<dbReference type="KEGG" id="drc:G0Q07_08940"/>
<dbReference type="AlphaFoldDB" id="A0A6C0RDL7"/>
<feature type="chain" id="PRO_5025338780" evidence="1">
    <location>
        <begin position="23"/>
        <end position="370"/>
    </location>
</feature>
<evidence type="ECO:0000313" key="3">
    <source>
        <dbReference type="Proteomes" id="UP000474630"/>
    </source>
</evidence>
<name>A0A6C0RDL7_9BACT</name>
<sequence length="370" mass="42246">MKYTIILLLLFVLFFNSCTEKPADNSDLPEILLKKSTDILPISSFVENLDYLELKVNEAGMEFGDIINVKELDGDLIIHQRRAREISFIRFTQKGDFINTIVSNKEGSGKIRKPLDIISYQKDFAVLADDGIYSIGKDGKYKTKLVAGKMPGSKFFESKNQFFVVNDVPDYGLYTVYSENSKAKNITFPGERLKDLGRSNLAVSGTKSVKLVSSYSDTVFTYKNTGFKPEYLIESDGYPSFAEMWRNTGDKNDIETLKYIHNTHHSKIKSYFENSNYIFLTYWLGSHQTTALIKKNGWEPMYFDEAVNNIDGGIWDNPLFLSQNNELYIPITAYKVGGHKISDKRHNEFEKVQLHIAATGNPLIMRCKLK</sequence>
<organism evidence="2 3">
    <name type="scientific">Draconibacterium halophilum</name>
    <dbReference type="NCBI Taxonomy" id="2706887"/>
    <lineage>
        <taxon>Bacteria</taxon>
        <taxon>Pseudomonadati</taxon>
        <taxon>Bacteroidota</taxon>
        <taxon>Bacteroidia</taxon>
        <taxon>Marinilabiliales</taxon>
        <taxon>Prolixibacteraceae</taxon>
        <taxon>Draconibacterium</taxon>
    </lineage>
</organism>
<keyword evidence="1" id="KW-0732">Signal</keyword>
<dbReference type="Proteomes" id="UP000474630">
    <property type="component" value="Chromosome"/>
</dbReference>
<proteinExistence type="predicted"/>
<keyword evidence="3" id="KW-1185">Reference proteome</keyword>
<dbReference type="EMBL" id="CP048409">
    <property type="protein sequence ID" value="QIA07845.1"/>
    <property type="molecule type" value="Genomic_DNA"/>
</dbReference>
<protein>
    <submittedName>
        <fullName evidence="2">6-bladed beta-propeller</fullName>
    </submittedName>
</protein>
<evidence type="ECO:0000256" key="1">
    <source>
        <dbReference type="SAM" id="SignalP"/>
    </source>
</evidence>
<reference evidence="2 3" key="1">
    <citation type="submission" date="2020-02" db="EMBL/GenBank/DDBJ databases">
        <title>Genome sequencing for Draconibacterium sp. strain M1.</title>
        <authorList>
            <person name="Park S.-J."/>
        </authorList>
    </citation>
    <scope>NUCLEOTIDE SEQUENCE [LARGE SCALE GENOMIC DNA]</scope>
    <source>
        <strain evidence="2 3">M1</strain>
    </source>
</reference>
<evidence type="ECO:0000313" key="2">
    <source>
        <dbReference type="EMBL" id="QIA07845.1"/>
    </source>
</evidence>
<accession>A0A6C0RDL7</accession>
<gene>
    <name evidence="2" type="ORF">G0Q07_08940</name>
</gene>
<dbReference type="RefSeq" id="WP_163345766.1">
    <property type="nucleotide sequence ID" value="NZ_CP048409.1"/>
</dbReference>
<feature type="signal peptide" evidence="1">
    <location>
        <begin position="1"/>
        <end position="22"/>
    </location>
</feature>